<dbReference type="Pfam" id="PF04250">
    <property type="entry name" value="DUF429"/>
    <property type="match status" value="1"/>
</dbReference>
<dbReference type="EMBL" id="JAUEDK010000007">
    <property type="protein sequence ID" value="MDN0074483.1"/>
    <property type="molecule type" value="Genomic_DNA"/>
</dbReference>
<dbReference type="RefSeq" id="WP_289829054.1">
    <property type="nucleotide sequence ID" value="NZ_JAUEDK010000007.1"/>
</dbReference>
<evidence type="ECO:0000313" key="2">
    <source>
        <dbReference type="Proteomes" id="UP001168540"/>
    </source>
</evidence>
<keyword evidence="2" id="KW-1185">Reference proteome</keyword>
<accession>A0ABT7XLA7</accession>
<organism evidence="1 2">
    <name type="scientific">Crenobacter oryzisoli</name>
    <dbReference type="NCBI Taxonomy" id="3056844"/>
    <lineage>
        <taxon>Bacteria</taxon>
        <taxon>Pseudomonadati</taxon>
        <taxon>Pseudomonadota</taxon>
        <taxon>Betaproteobacteria</taxon>
        <taxon>Neisseriales</taxon>
        <taxon>Neisseriaceae</taxon>
        <taxon>Crenobacter</taxon>
    </lineage>
</organism>
<name>A0ABT7XLA7_9NEIS</name>
<dbReference type="InterPro" id="IPR007362">
    <property type="entry name" value="DUF429"/>
</dbReference>
<gene>
    <name evidence="1" type="ORF">QU481_06180</name>
</gene>
<comment type="caution">
    <text evidence="1">The sequence shown here is derived from an EMBL/GenBank/DDBJ whole genome shotgun (WGS) entry which is preliminary data.</text>
</comment>
<evidence type="ECO:0000313" key="1">
    <source>
        <dbReference type="EMBL" id="MDN0074483.1"/>
    </source>
</evidence>
<dbReference type="Proteomes" id="UP001168540">
    <property type="component" value="Unassembled WGS sequence"/>
</dbReference>
<reference evidence="1" key="1">
    <citation type="submission" date="2023-06" db="EMBL/GenBank/DDBJ databases">
        <authorList>
            <person name="Zhang S."/>
        </authorList>
    </citation>
    <scope>NUCLEOTIDE SEQUENCE</scope>
    <source>
        <strain evidence="1">SG2303</strain>
    </source>
</reference>
<protein>
    <submittedName>
        <fullName evidence="1">DUF429 domain-containing protein</fullName>
    </submittedName>
</protein>
<sequence length="278" mass="30499">MRGKLFGIDFSSRPSQRKPIVVAAGHLDGHVCRLGELERLPTLADFDALLARPGPWLAGFDFPFSLPRALVEEEGWPDCWPALMAWLSALPADQARPFLKRRFQAWCDARPAGQKFAHRACDRLAGSSPSMKWVNPPVAWMLLEGAPRLALAGVSVPGLVDGDPLRIALEAYPGYVARQITRASYKSDDRARQTEARRIERERIVGALEAGALPGWPPLSVPAASRAELLNDASGDALDAALCLLQAAWAEQRRDRHFGLPDEADPLEGWIVSVPFRG</sequence>
<proteinExistence type="predicted"/>